<name>A0ABW5KPE5_9SPHI</name>
<evidence type="ECO:0000313" key="2">
    <source>
        <dbReference type="Proteomes" id="UP001597545"/>
    </source>
</evidence>
<comment type="caution">
    <text evidence="1">The sequence shown here is derived from an EMBL/GenBank/DDBJ whole genome shotgun (WGS) entry which is preliminary data.</text>
</comment>
<dbReference type="Proteomes" id="UP001597545">
    <property type="component" value="Unassembled WGS sequence"/>
</dbReference>
<proteinExistence type="predicted"/>
<protein>
    <submittedName>
        <fullName evidence="1">Uncharacterized protein</fullName>
    </submittedName>
</protein>
<organism evidence="1 2">
    <name type="scientific">Sphingobacterium suaedae</name>
    <dbReference type="NCBI Taxonomy" id="1686402"/>
    <lineage>
        <taxon>Bacteria</taxon>
        <taxon>Pseudomonadati</taxon>
        <taxon>Bacteroidota</taxon>
        <taxon>Sphingobacteriia</taxon>
        <taxon>Sphingobacteriales</taxon>
        <taxon>Sphingobacteriaceae</taxon>
        <taxon>Sphingobacterium</taxon>
    </lineage>
</organism>
<gene>
    <name evidence="1" type="ORF">ACFSR5_18250</name>
</gene>
<dbReference type="RefSeq" id="WP_380905911.1">
    <property type="nucleotide sequence ID" value="NZ_JBHUEG010000017.1"/>
</dbReference>
<dbReference type="EMBL" id="JBHULR010000019">
    <property type="protein sequence ID" value="MFD2549591.1"/>
    <property type="molecule type" value="Genomic_DNA"/>
</dbReference>
<evidence type="ECO:0000313" key="1">
    <source>
        <dbReference type="EMBL" id="MFD2549591.1"/>
    </source>
</evidence>
<reference evidence="2" key="1">
    <citation type="journal article" date="2019" name="Int. J. Syst. Evol. Microbiol.">
        <title>The Global Catalogue of Microorganisms (GCM) 10K type strain sequencing project: providing services to taxonomists for standard genome sequencing and annotation.</title>
        <authorList>
            <consortium name="The Broad Institute Genomics Platform"/>
            <consortium name="The Broad Institute Genome Sequencing Center for Infectious Disease"/>
            <person name="Wu L."/>
            <person name="Ma J."/>
        </authorList>
    </citation>
    <scope>NUCLEOTIDE SEQUENCE [LARGE SCALE GENOMIC DNA]</scope>
    <source>
        <strain evidence="2">KCTC 42662</strain>
    </source>
</reference>
<sequence length="46" mass="4703">MNEKTTFTGDELAANDIAFKNLVELIQSGDAIAMIGAGCSGGLFPA</sequence>
<accession>A0ABW5KPE5</accession>
<keyword evidence="2" id="KW-1185">Reference proteome</keyword>